<dbReference type="AlphaFoldDB" id="A0A0D8FU64"/>
<keyword evidence="1 6" id="KW-0489">Methyltransferase</keyword>
<proteinExistence type="predicted"/>
<dbReference type="Gene3D" id="3.40.50.150">
    <property type="entry name" value="Vaccinia Virus protein VP39"/>
    <property type="match status" value="1"/>
</dbReference>
<keyword evidence="3" id="KW-0949">S-adenosyl-L-methionine</keyword>
<name>A0A0D8FU64_9ACTN</name>
<reference evidence="6 7" key="1">
    <citation type="submission" date="2015-01" db="EMBL/GenBank/DDBJ databases">
        <title>Draft genome of the acidophilic iron oxidizer Ferrimicrobium acidiphilum strain T23.</title>
        <authorList>
            <person name="Poehlein A."/>
            <person name="Eisen S."/>
            <person name="Schloemann M."/>
            <person name="Johnson B.D."/>
            <person name="Daniel R."/>
            <person name="Muehling M."/>
        </authorList>
    </citation>
    <scope>NUCLEOTIDE SEQUENCE [LARGE SCALE GENOMIC DNA]</scope>
    <source>
        <strain evidence="6 7">T23</strain>
    </source>
</reference>
<dbReference type="PRINTS" id="PR00507">
    <property type="entry name" value="N12N6MTFRASE"/>
</dbReference>
<keyword evidence="7" id="KW-1185">Reference proteome</keyword>
<evidence type="ECO:0000259" key="5">
    <source>
        <dbReference type="Pfam" id="PF02384"/>
    </source>
</evidence>
<dbReference type="InterPro" id="IPR050953">
    <property type="entry name" value="N4_N6_ade-DNA_methylase"/>
</dbReference>
<evidence type="ECO:0000256" key="4">
    <source>
        <dbReference type="ARBA" id="ARBA00022747"/>
    </source>
</evidence>
<evidence type="ECO:0000256" key="2">
    <source>
        <dbReference type="ARBA" id="ARBA00022679"/>
    </source>
</evidence>
<dbReference type="PANTHER" id="PTHR33841">
    <property type="entry name" value="DNA METHYLTRANSFERASE YEEA-RELATED"/>
    <property type="match status" value="1"/>
</dbReference>
<dbReference type="PANTHER" id="PTHR33841:SF5">
    <property type="entry name" value="DNA METHYLASE (MODIFICATION METHYLASE) (METHYLTRANSFERASE)-RELATED"/>
    <property type="match status" value="1"/>
</dbReference>
<dbReference type="GO" id="GO:0032259">
    <property type="term" value="P:methylation"/>
    <property type="evidence" value="ECO:0007669"/>
    <property type="project" value="UniProtKB-KW"/>
</dbReference>
<dbReference type="InterPro" id="IPR003356">
    <property type="entry name" value="DNA_methylase_A-5"/>
</dbReference>
<dbReference type="PROSITE" id="PS00092">
    <property type="entry name" value="N6_MTASE"/>
    <property type="match status" value="1"/>
</dbReference>
<dbReference type="GO" id="GO:0009307">
    <property type="term" value="P:DNA restriction-modification system"/>
    <property type="evidence" value="ECO:0007669"/>
    <property type="project" value="UniProtKB-KW"/>
</dbReference>
<keyword evidence="2" id="KW-0808">Transferase</keyword>
<dbReference type="InterPro" id="IPR029063">
    <property type="entry name" value="SAM-dependent_MTases_sf"/>
</dbReference>
<dbReference type="SUPFAM" id="SSF53335">
    <property type="entry name" value="S-adenosyl-L-methionine-dependent methyltransferases"/>
    <property type="match status" value="1"/>
</dbReference>
<gene>
    <name evidence="6" type="ORF">FEAC_14610</name>
</gene>
<evidence type="ECO:0000256" key="3">
    <source>
        <dbReference type="ARBA" id="ARBA00022691"/>
    </source>
</evidence>
<dbReference type="eggNOG" id="COG0827">
    <property type="taxonomic scope" value="Bacteria"/>
</dbReference>
<dbReference type="GO" id="GO:0008170">
    <property type="term" value="F:N-methyltransferase activity"/>
    <property type="evidence" value="ECO:0007669"/>
    <property type="project" value="InterPro"/>
</dbReference>
<dbReference type="GO" id="GO:0003677">
    <property type="term" value="F:DNA binding"/>
    <property type="evidence" value="ECO:0007669"/>
    <property type="project" value="InterPro"/>
</dbReference>
<sequence>MRLITGFFDEYTLDVHRVLDLAAGAGSLLLAADRVLPGPLTLVGVEQDAMVAECCRNDLADRMHASSDLAIFQGDGLDPEINTRLSHQFDRFDLVVGNPPFLSPRLRSLRYEGSNGVEWSKLRHSYPDITRATTDLSAYFVARAFGHLRVGGVCAMIVPISFLSSDGASQVRRVIEGQGEVLKVDRLPDDAFAASVATVCLWVRRSSEQTTRPNSDGMSWGSWIAESPRLELPPSLRVKDLARVTAGFRDEFYQVAAQVEEADNPPVVLADQGWHRVLTVGHLGWREPLWGHRPVRIGGRALLHPVVSSAALSSMKSAMRALLIPKLVIAPQKRVVAPWIDYEGSVVPLTPVISVLAADSSGLSLSLLAAALASPVAAAFLEHRCAGTALSAKALKFSARDVGEVPLPLNREAWERAGHLWPAWRAGRLWPYLDAIRDAYSVETSVWSELLDWWLPRIGQVVE</sequence>
<dbReference type="Proteomes" id="UP000032336">
    <property type="component" value="Unassembled WGS sequence"/>
</dbReference>
<keyword evidence="4" id="KW-0680">Restriction system</keyword>
<evidence type="ECO:0000256" key="1">
    <source>
        <dbReference type="ARBA" id="ARBA00022603"/>
    </source>
</evidence>
<comment type="caution">
    <text evidence="6">The sequence shown here is derived from an EMBL/GenBank/DDBJ whole genome shotgun (WGS) entry which is preliminary data.</text>
</comment>
<organism evidence="6 7">
    <name type="scientific">Ferrimicrobium acidiphilum DSM 19497</name>
    <dbReference type="NCBI Taxonomy" id="1121877"/>
    <lineage>
        <taxon>Bacteria</taxon>
        <taxon>Bacillati</taxon>
        <taxon>Actinomycetota</taxon>
        <taxon>Acidimicrobiia</taxon>
        <taxon>Acidimicrobiales</taxon>
        <taxon>Acidimicrobiaceae</taxon>
        <taxon>Ferrimicrobium</taxon>
    </lineage>
</organism>
<dbReference type="InterPro" id="IPR002052">
    <property type="entry name" value="DNA_methylase_N6_adenine_CS"/>
</dbReference>
<dbReference type="GO" id="GO:0009007">
    <property type="term" value="F:site-specific DNA-methyltransferase (adenine-specific) activity"/>
    <property type="evidence" value="ECO:0007669"/>
    <property type="project" value="UniProtKB-EC"/>
</dbReference>
<protein>
    <submittedName>
        <fullName evidence="6">N-6 DNA methylase</fullName>
    </submittedName>
</protein>
<dbReference type="EMBL" id="JXUW01000011">
    <property type="protein sequence ID" value="KJE76813.1"/>
    <property type="molecule type" value="Genomic_DNA"/>
</dbReference>
<dbReference type="CDD" id="cd02440">
    <property type="entry name" value="AdoMet_MTases"/>
    <property type="match status" value="1"/>
</dbReference>
<evidence type="ECO:0000313" key="7">
    <source>
        <dbReference type="Proteomes" id="UP000032336"/>
    </source>
</evidence>
<accession>A0A0D8FU64</accession>
<dbReference type="Pfam" id="PF02384">
    <property type="entry name" value="N6_Mtase"/>
    <property type="match status" value="1"/>
</dbReference>
<feature type="domain" description="DNA methylase adenine-specific" evidence="5">
    <location>
        <begin position="16"/>
        <end position="206"/>
    </location>
</feature>
<dbReference type="STRING" id="1121877.FEAC_14610"/>
<evidence type="ECO:0000313" key="6">
    <source>
        <dbReference type="EMBL" id="KJE76813.1"/>
    </source>
</evidence>